<organism evidence="10 11">
    <name type="scientific">Cryptococcus depauperatus CBS 7841</name>
    <dbReference type="NCBI Taxonomy" id="1295531"/>
    <lineage>
        <taxon>Eukaryota</taxon>
        <taxon>Fungi</taxon>
        <taxon>Dikarya</taxon>
        <taxon>Basidiomycota</taxon>
        <taxon>Agaricomycotina</taxon>
        <taxon>Tremellomycetes</taxon>
        <taxon>Tremellales</taxon>
        <taxon>Cryptococcaceae</taxon>
        <taxon>Cryptococcus</taxon>
    </lineage>
</organism>
<feature type="region of interest" description="Disordered" evidence="7">
    <location>
        <begin position="1"/>
        <end position="63"/>
    </location>
</feature>
<dbReference type="SUPFAM" id="SSF103473">
    <property type="entry name" value="MFS general substrate transporter"/>
    <property type="match status" value="1"/>
</dbReference>
<comment type="subcellular location">
    <subcellularLocation>
        <location evidence="1">Membrane</location>
        <topology evidence="1">Multi-pass membrane protein</topology>
    </subcellularLocation>
</comment>
<dbReference type="PROSITE" id="PS00216">
    <property type="entry name" value="SUGAR_TRANSPORT_1"/>
    <property type="match status" value="1"/>
</dbReference>
<evidence type="ECO:0000256" key="4">
    <source>
        <dbReference type="ARBA" id="ARBA00022692"/>
    </source>
</evidence>
<feature type="transmembrane region" description="Helical" evidence="8">
    <location>
        <begin position="429"/>
        <end position="450"/>
    </location>
</feature>
<dbReference type="GO" id="GO:0022857">
    <property type="term" value="F:transmembrane transporter activity"/>
    <property type="evidence" value="ECO:0007669"/>
    <property type="project" value="InterPro"/>
</dbReference>
<evidence type="ECO:0000256" key="1">
    <source>
        <dbReference type="ARBA" id="ARBA00004141"/>
    </source>
</evidence>
<evidence type="ECO:0000259" key="9">
    <source>
        <dbReference type="PROSITE" id="PS50850"/>
    </source>
</evidence>
<dbReference type="GO" id="GO:0016020">
    <property type="term" value="C:membrane"/>
    <property type="evidence" value="ECO:0007669"/>
    <property type="project" value="UniProtKB-SubCell"/>
</dbReference>
<keyword evidence="3" id="KW-0813">Transport</keyword>
<dbReference type="InterPro" id="IPR050814">
    <property type="entry name" value="Myo-inositol_Transporter"/>
</dbReference>
<evidence type="ECO:0000313" key="11">
    <source>
        <dbReference type="Proteomes" id="UP000094043"/>
    </source>
</evidence>
<keyword evidence="11" id="KW-1185">Reference proteome</keyword>
<dbReference type="InterPro" id="IPR036259">
    <property type="entry name" value="MFS_trans_sf"/>
</dbReference>
<dbReference type="PROSITE" id="PS50850">
    <property type="entry name" value="MFS"/>
    <property type="match status" value="1"/>
</dbReference>
<reference evidence="10" key="1">
    <citation type="submission" date="2016-06" db="EMBL/GenBank/DDBJ databases">
        <authorList>
            <person name="Cuomo C."/>
            <person name="Litvintseva A."/>
            <person name="Heitman J."/>
            <person name="Chen Y."/>
            <person name="Sun S."/>
            <person name="Springer D."/>
            <person name="Dromer F."/>
            <person name="Young S."/>
            <person name="Zeng Q."/>
            <person name="Chapman S."/>
            <person name="Gujja S."/>
            <person name="Saif S."/>
            <person name="Birren B."/>
        </authorList>
    </citation>
    <scope>NUCLEOTIDE SEQUENCE</scope>
    <source>
        <strain evidence="10">CBS 7841</strain>
    </source>
</reference>
<accession>A0AAJ8JQW8</accession>
<dbReference type="InterPro" id="IPR005829">
    <property type="entry name" value="Sugar_transporter_CS"/>
</dbReference>
<dbReference type="PANTHER" id="PTHR48020:SF25">
    <property type="entry name" value="SUGAR TRANSPORTER, PUTATIVE (AFU_ORTHOLOGUE AFUA_7G05830)-RELATED"/>
    <property type="match status" value="1"/>
</dbReference>
<reference evidence="10" key="2">
    <citation type="journal article" date="2022" name="Elife">
        <title>Obligate sexual reproduction of a homothallic fungus closely related to the Cryptococcus pathogenic species complex.</title>
        <authorList>
            <person name="Passer A.R."/>
            <person name="Clancey S.A."/>
            <person name="Shea T."/>
            <person name="David-Palma M."/>
            <person name="Averette A.F."/>
            <person name="Boekhout T."/>
            <person name="Porcel B.M."/>
            <person name="Nowrousian M."/>
            <person name="Cuomo C.A."/>
            <person name="Sun S."/>
            <person name="Heitman J."/>
            <person name="Coelho M.A."/>
        </authorList>
    </citation>
    <scope>NUCLEOTIDE SEQUENCE</scope>
    <source>
        <strain evidence="10">CBS 7841</strain>
    </source>
</reference>
<keyword evidence="6 8" id="KW-0472">Membrane</keyword>
<keyword evidence="5 8" id="KW-1133">Transmembrane helix</keyword>
<sequence>MSNDGLTQTAQGHGYKNKSTYPLTAAMTDGKPATEHVETGVPEKPVEPQSGLDTAATTHRAPGHRLQENLISNTNAKLANPLGDLTDEEVMTWSSAFAKENNLPVEVFRKGGLLAKRPNGFEKMSILTEQDKDRLRHEVEHKYSQPWTLYNLVIACSVAAAVQGMDESVISGAQLFFPAQFGIGGNNVNPKYANNHEWEKGLVNGAPYLCCAVFGCWLTSPLNHFFGRRGTIFITAVPVFAAECTPAPIRGSLVMQWQCWTAFGIMLGYVADLIFYHVSDPHNITGLNWRLMLGSAGLPAVFVMAQSQYEKAYRSMLRLRGHELLAARDLFYIHVLLEEENSIIRGRSLIKELFTIPRNRRAMIGSTIVMFGQQFCGVNAIVYYTASIFTSAGFSQISALLASFGFGLINALFAIPGMFTIDRFGRRPLLLVTFPIMAVLLLFTGFCFWIPGRKARIGCVALGIYLYDMAYSPGEGPVPFTYSAEVYPLYIRELGMSFATAILWLFNFIVSFTFPRLLTAFKPQGAFGWYAAWCFLLFVLVLFFLPETKGLTLEELDQVFSVPTGVHAKYQLWNLKWHFNHYILNSKEPWRPLYKFDDDIASTHNEKVTNNGQDQYVA</sequence>
<comment type="similarity">
    <text evidence="2">Belongs to the major facilitator superfamily. Sugar transporter (TC 2.A.1.1) family.</text>
</comment>
<evidence type="ECO:0000256" key="7">
    <source>
        <dbReference type="SAM" id="MobiDB-lite"/>
    </source>
</evidence>
<dbReference type="EMBL" id="CP143785">
    <property type="protein sequence ID" value="WVN86697.1"/>
    <property type="molecule type" value="Genomic_DNA"/>
</dbReference>
<evidence type="ECO:0000256" key="2">
    <source>
        <dbReference type="ARBA" id="ARBA00010992"/>
    </source>
</evidence>
<proteinExistence type="inferred from homology"/>
<dbReference type="GeneID" id="91086081"/>
<dbReference type="KEGG" id="cdep:91086081"/>
<evidence type="ECO:0000256" key="6">
    <source>
        <dbReference type="ARBA" id="ARBA00023136"/>
    </source>
</evidence>
<feature type="domain" description="Major facilitator superfamily (MFS) profile" evidence="9">
    <location>
        <begin position="104"/>
        <end position="549"/>
    </location>
</feature>
<protein>
    <recommendedName>
        <fullName evidence="9">Major facilitator superfamily (MFS) profile domain-containing protein</fullName>
    </recommendedName>
</protein>
<keyword evidence="4 8" id="KW-0812">Transmembrane</keyword>
<feature type="transmembrane region" description="Helical" evidence="8">
    <location>
        <begin position="362"/>
        <end position="385"/>
    </location>
</feature>
<feature type="compositionally biased region" description="Polar residues" evidence="7">
    <location>
        <begin position="1"/>
        <end position="22"/>
    </location>
</feature>
<dbReference type="AlphaFoldDB" id="A0AAJ8JQW8"/>
<dbReference type="Proteomes" id="UP000094043">
    <property type="component" value="Chromosome 2"/>
</dbReference>
<feature type="transmembrane region" description="Helical" evidence="8">
    <location>
        <begin position="526"/>
        <end position="545"/>
    </location>
</feature>
<feature type="transmembrane region" description="Helical" evidence="8">
    <location>
        <begin position="494"/>
        <end position="514"/>
    </location>
</feature>
<evidence type="ECO:0000313" key="10">
    <source>
        <dbReference type="EMBL" id="WVN86697.1"/>
    </source>
</evidence>
<dbReference type="PANTHER" id="PTHR48020">
    <property type="entry name" value="PROTON MYO-INOSITOL COTRANSPORTER"/>
    <property type="match status" value="1"/>
</dbReference>
<evidence type="ECO:0000256" key="3">
    <source>
        <dbReference type="ARBA" id="ARBA00022448"/>
    </source>
</evidence>
<dbReference type="Gene3D" id="1.20.1250.20">
    <property type="entry name" value="MFS general substrate transporter like domains"/>
    <property type="match status" value="2"/>
</dbReference>
<evidence type="ECO:0000256" key="5">
    <source>
        <dbReference type="ARBA" id="ARBA00022989"/>
    </source>
</evidence>
<dbReference type="RefSeq" id="XP_066067397.1">
    <property type="nucleotide sequence ID" value="XM_066211300.1"/>
</dbReference>
<reference evidence="10" key="3">
    <citation type="submission" date="2024-01" db="EMBL/GenBank/DDBJ databases">
        <authorList>
            <person name="Coelho M.A."/>
            <person name="David-Palma M."/>
            <person name="Shea T."/>
            <person name="Sun S."/>
            <person name="Cuomo C.A."/>
            <person name="Heitman J."/>
        </authorList>
    </citation>
    <scope>NUCLEOTIDE SEQUENCE</scope>
    <source>
        <strain evidence="10">CBS 7841</strain>
    </source>
</reference>
<feature type="transmembrane region" description="Helical" evidence="8">
    <location>
        <begin position="397"/>
        <end position="417"/>
    </location>
</feature>
<name>A0AAJ8JQW8_9TREE</name>
<dbReference type="InterPro" id="IPR020846">
    <property type="entry name" value="MFS_dom"/>
</dbReference>
<evidence type="ECO:0000256" key="8">
    <source>
        <dbReference type="SAM" id="Phobius"/>
    </source>
</evidence>
<dbReference type="InterPro" id="IPR005828">
    <property type="entry name" value="MFS_sugar_transport-like"/>
</dbReference>
<gene>
    <name evidence="10" type="ORF">L203_101869</name>
</gene>
<dbReference type="Pfam" id="PF00083">
    <property type="entry name" value="Sugar_tr"/>
    <property type="match status" value="1"/>
</dbReference>